<gene>
    <name evidence="2" type="ORF">NDU88_011724</name>
</gene>
<dbReference type="Proteomes" id="UP001066276">
    <property type="component" value="Chromosome 5"/>
</dbReference>
<accession>A0AAV7S3H8</accession>
<proteinExistence type="predicted"/>
<name>A0AAV7S3H8_PLEWA</name>
<reference evidence="2" key="1">
    <citation type="journal article" date="2022" name="bioRxiv">
        <title>Sequencing and chromosome-scale assembly of the giantPleurodeles waltlgenome.</title>
        <authorList>
            <person name="Brown T."/>
            <person name="Elewa A."/>
            <person name="Iarovenko S."/>
            <person name="Subramanian E."/>
            <person name="Araus A.J."/>
            <person name="Petzold A."/>
            <person name="Susuki M."/>
            <person name="Suzuki K.-i.T."/>
            <person name="Hayashi T."/>
            <person name="Toyoda A."/>
            <person name="Oliveira C."/>
            <person name="Osipova E."/>
            <person name="Leigh N.D."/>
            <person name="Simon A."/>
            <person name="Yun M.H."/>
        </authorList>
    </citation>
    <scope>NUCLEOTIDE SEQUENCE</scope>
    <source>
        <strain evidence="2">20211129_DDA</strain>
        <tissue evidence="2">Liver</tissue>
    </source>
</reference>
<comment type="caution">
    <text evidence="2">The sequence shown here is derived from an EMBL/GenBank/DDBJ whole genome shotgun (WGS) entry which is preliminary data.</text>
</comment>
<feature type="compositionally biased region" description="Low complexity" evidence="1">
    <location>
        <begin position="95"/>
        <end position="105"/>
    </location>
</feature>
<dbReference type="EMBL" id="JANPWB010000009">
    <property type="protein sequence ID" value="KAJ1159054.1"/>
    <property type="molecule type" value="Genomic_DNA"/>
</dbReference>
<sequence>MEHGGPYGGAVYTPPVPAVARPRQLAQTVLRREALAPSSRRVRGALPVPGMEHGGPYGGTVYTPPVPAVARPRELAKTVLRQGWRSIWGYSVHPSGQSSGASQAARSDRPQAGGPGSKLSQGQMGPSCSRDGGPYGGTVYTPPVPAVARPRQLAQTVLRQEALPPSSGRVRWALPVPGMEVHMGVQCTPLRSQPWRVPGSSLRPSSGRRPCLRALAGSDGPFLFQG</sequence>
<organism evidence="2 3">
    <name type="scientific">Pleurodeles waltl</name>
    <name type="common">Iberian ribbed newt</name>
    <dbReference type="NCBI Taxonomy" id="8319"/>
    <lineage>
        <taxon>Eukaryota</taxon>
        <taxon>Metazoa</taxon>
        <taxon>Chordata</taxon>
        <taxon>Craniata</taxon>
        <taxon>Vertebrata</taxon>
        <taxon>Euteleostomi</taxon>
        <taxon>Amphibia</taxon>
        <taxon>Batrachia</taxon>
        <taxon>Caudata</taxon>
        <taxon>Salamandroidea</taxon>
        <taxon>Salamandridae</taxon>
        <taxon>Pleurodelinae</taxon>
        <taxon>Pleurodeles</taxon>
    </lineage>
</organism>
<evidence type="ECO:0000256" key="1">
    <source>
        <dbReference type="SAM" id="MobiDB-lite"/>
    </source>
</evidence>
<feature type="region of interest" description="Disordered" evidence="1">
    <location>
        <begin position="94"/>
        <end position="143"/>
    </location>
</feature>
<dbReference type="AlphaFoldDB" id="A0AAV7S3H8"/>
<evidence type="ECO:0000313" key="2">
    <source>
        <dbReference type="EMBL" id="KAJ1159054.1"/>
    </source>
</evidence>
<protein>
    <submittedName>
        <fullName evidence="2">Uncharacterized protein</fullName>
    </submittedName>
</protein>
<evidence type="ECO:0000313" key="3">
    <source>
        <dbReference type="Proteomes" id="UP001066276"/>
    </source>
</evidence>
<keyword evidence="3" id="KW-1185">Reference proteome</keyword>